<dbReference type="PANTHER" id="PTHR46129:SF2">
    <property type="entry name" value="SYNAPTOTAGMIN 14, ISOFORM D"/>
    <property type="match status" value="1"/>
</dbReference>
<evidence type="ECO:0000313" key="3">
    <source>
        <dbReference type="EMBL" id="CAJ0588588.1"/>
    </source>
</evidence>
<dbReference type="PANTHER" id="PTHR46129">
    <property type="entry name" value="SYNAPTOTAGMIN 14, ISOFORM D"/>
    <property type="match status" value="1"/>
</dbReference>
<gene>
    <name evidence="3" type="ORF">CYNAS_LOCUS571</name>
</gene>
<dbReference type="EMBL" id="CATQJL010000001">
    <property type="protein sequence ID" value="CAJ0588588.1"/>
    <property type="molecule type" value="Genomic_DNA"/>
</dbReference>
<dbReference type="InterPro" id="IPR000008">
    <property type="entry name" value="C2_dom"/>
</dbReference>
<dbReference type="Pfam" id="PF00168">
    <property type="entry name" value="C2"/>
    <property type="match status" value="2"/>
</dbReference>
<feature type="region of interest" description="Disordered" evidence="1">
    <location>
        <begin position="195"/>
        <end position="218"/>
    </location>
</feature>
<keyword evidence="4" id="KW-1185">Reference proteome</keyword>
<dbReference type="PROSITE" id="PS50004">
    <property type="entry name" value="C2"/>
    <property type="match status" value="2"/>
</dbReference>
<dbReference type="GO" id="GO:0005543">
    <property type="term" value="F:phospholipid binding"/>
    <property type="evidence" value="ECO:0007669"/>
    <property type="project" value="TreeGrafter"/>
</dbReference>
<dbReference type="Gene3D" id="2.60.40.150">
    <property type="entry name" value="C2 domain"/>
    <property type="match status" value="2"/>
</dbReference>
<protein>
    <recommendedName>
        <fullName evidence="2">C2 domain-containing protein</fullName>
    </recommendedName>
</protein>
<evidence type="ECO:0000313" key="4">
    <source>
        <dbReference type="Proteomes" id="UP001176961"/>
    </source>
</evidence>
<organism evidence="3 4">
    <name type="scientific">Cylicocyclus nassatus</name>
    <name type="common">Nematode worm</name>
    <dbReference type="NCBI Taxonomy" id="53992"/>
    <lineage>
        <taxon>Eukaryota</taxon>
        <taxon>Metazoa</taxon>
        <taxon>Ecdysozoa</taxon>
        <taxon>Nematoda</taxon>
        <taxon>Chromadorea</taxon>
        <taxon>Rhabditida</taxon>
        <taxon>Rhabditina</taxon>
        <taxon>Rhabditomorpha</taxon>
        <taxon>Strongyloidea</taxon>
        <taxon>Strongylidae</taxon>
        <taxon>Cylicocyclus</taxon>
    </lineage>
</organism>
<feature type="domain" description="C2" evidence="2">
    <location>
        <begin position="69"/>
        <end position="185"/>
    </location>
</feature>
<dbReference type="SMART" id="SM00239">
    <property type="entry name" value="C2"/>
    <property type="match status" value="2"/>
</dbReference>
<dbReference type="Proteomes" id="UP001176961">
    <property type="component" value="Unassembled WGS sequence"/>
</dbReference>
<dbReference type="AlphaFoldDB" id="A0AA36DJ78"/>
<proteinExistence type="predicted"/>
<evidence type="ECO:0000256" key="1">
    <source>
        <dbReference type="SAM" id="MobiDB-lite"/>
    </source>
</evidence>
<evidence type="ECO:0000259" key="2">
    <source>
        <dbReference type="PROSITE" id="PS50004"/>
    </source>
</evidence>
<name>A0AA36DJ78_CYLNA</name>
<comment type="caution">
    <text evidence="3">The sequence shown here is derived from an EMBL/GenBank/DDBJ whole genome shotgun (WGS) entry which is preliminary data.</text>
</comment>
<accession>A0AA36DJ78</accession>
<sequence length="377" mass="42131">MYSIFSSCFLQCCPQGTIFFVPIFRPSRPAYNDDEFEKYEPRPKIVIDKQDFSPVKSYQYEGHVGTENLEPHLRVGAQYNHQKKVVIVKVMSLHSCDLTADDVSQIRISYGNVRAKQQTAVVRGENPAFNQTFSFTDVGKDEFQTSSLRFRVYSRSGMSRMNLRAEGSLESSKIARESPTISSVKLTKINTIKSEVPPSGLSPTMHRVSNGSVASGDSRRNSMVDACGRFCSQPTNGAPELLIALCYDTDHGCLTVGIERGSSLGDKCRPPDTFIKIVALGEFGNELWRQKTELVKGTSEPQYDHSASIQLHRPDLDVCTVRIEVWSSVGVLRRRQLLGWLALGLNSSSPDAQEHWEQMIQGTGITVTKWHPVHPPE</sequence>
<dbReference type="InterPro" id="IPR035892">
    <property type="entry name" value="C2_domain_sf"/>
</dbReference>
<dbReference type="InterPro" id="IPR043541">
    <property type="entry name" value="SYT14/14L/16"/>
</dbReference>
<feature type="domain" description="C2" evidence="2">
    <location>
        <begin position="237"/>
        <end position="371"/>
    </location>
</feature>
<dbReference type="SUPFAM" id="SSF49562">
    <property type="entry name" value="C2 domain (Calcium/lipid-binding domain, CaLB)"/>
    <property type="match status" value="2"/>
</dbReference>
<reference evidence="3" key="1">
    <citation type="submission" date="2023-07" db="EMBL/GenBank/DDBJ databases">
        <authorList>
            <consortium name="CYATHOMIX"/>
        </authorList>
    </citation>
    <scope>NUCLEOTIDE SEQUENCE</scope>
    <source>
        <strain evidence="3">N/A</strain>
    </source>
</reference>